<dbReference type="EMBL" id="CP036261">
    <property type="protein sequence ID" value="QDS88626.1"/>
    <property type="molecule type" value="Genomic_DNA"/>
</dbReference>
<evidence type="ECO:0000313" key="1">
    <source>
        <dbReference type="EMBL" id="QDS88626.1"/>
    </source>
</evidence>
<reference evidence="1 2" key="1">
    <citation type="submission" date="2019-02" db="EMBL/GenBank/DDBJ databases">
        <title>Deep-cultivation of Planctomycetes and their phenomic and genomic characterization uncovers novel biology.</title>
        <authorList>
            <person name="Wiegand S."/>
            <person name="Jogler M."/>
            <person name="Boedeker C."/>
            <person name="Pinto D."/>
            <person name="Vollmers J."/>
            <person name="Rivas-Marin E."/>
            <person name="Kohn T."/>
            <person name="Peeters S.H."/>
            <person name="Heuer A."/>
            <person name="Rast P."/>
            <person name="Oberbeckmann S."/>
            <person name="Bunk B."/>
            <person name="Jeske O."/>
            <person name="Meyerdierks A."/>
            <person name="Storesund J.E."/>
            <person name="Kallscheuer N."/>
            <person name="Luecker S."/>
            <person name="Lage O.M."/>
            <person name="Pohl T."/>
            <person name="Merkel B.J."/>
            <person name="Hornburger P."/>
            <person name="Mueller R.-W."/>
            <person name="Bruemmer F."/>
            <person name="Labrenz M."/>
            <person name="Spormann A.M."/>
            <person name="Op den Camp H."/>
            <person name="Overmann J."/>
            <person name="Amann R."/>
            <person name="Jetten M.S.M."/>
            <person name="Mascher T."/>
            <person name="Medema M.H."/>
            <person name="Devos D.P."/>
            <person name="Kaster A.-K."/>
            <person name="Ovreas L."/>
            <person name="Rohde M."/>
            <person name="Galperin M.Y."/>
            <person name="Jogler C."/>
        </authorList>
    </citation>
    <scope>NUCLEOTIDE SEQUENCE [LARGE SCALE GENOMIC DNA]</scope>
    <source>
        <strain evidence="1 2">EC9</strain>
    </source>
</reference>
<dbReference type="AlphaFoldDB" id="A0A517M184"/>
<gene>
    <name evidence="1" type="ORF">EC9_28170</name>
</gene>
<name>A0A517M184_9BACT</name>
<sequence length="115" mass="12554">MQLIRNALPRDVDAARAQAQELTDWRYHMRKNPWPFLAVASVAGYALVPAKRVRHTVTHPNPGAVQAQPAPPRKSLVGGVAGALFTLALRSGMTLATRRLSQAFMSPATPFQRAN</sequence>
<evidence type="ECO:0000313" key="2">
    <source>
        <dbReference type="Proteomes" id="UP000319557"/>
    </source>
</evidence>
<organism evidence="1 2">
    <name type="scientific">Rosistilla ulvae</name>
    <dbReference type="NCBI Taxonomy" id="1930277"/>
    <lineage>
        <taxon>Bacteria</taxon>
        <taxon>Pseudomonadati</taxon>
        <taxon>Planctomycetota</taxon>
        <taxon>Planctomycetia</taxon>
        <taxon>Pirellulales</taxon>
        <taxon>Pirellulaceae</taxon>
        <taxon>Rosistilla</taxon>
    </lineage>
</organism>
<keyword evidence="2" id="KW-1185">Reference proteome</keyword>
<protein>
    <submittedName>
        <fullName evidence="1">Uncharacterized protein</fullName>
    </submittedName>
</protein>
<accession>A0A517M184</accession>
<proteinExistence type="predicted"/>
<dbReference type="KEGG" id="ruv:EC9_28170"/>
<dbReference type="Proteomes" id="UP000319557">
    <property type="component" value="Chromosome"/>
</dbReference>